<keyword evidence="2" id="KW-1185">Reference proteome</keyword>
<protein>
    <recommendedName>
        <fullName evidence="3">Lipoprotein</fullName>
    </recommendedName>
</protein>
<dbReference type="PROSITE" id="PS51257">
    <property type="entry name" value="PROKAR_LIPOPROTEIN"/>
    <property type="match status" value="1"/>
</dbReference>
<evidence type="ECO:0000313" key="1">
    <source>
        <dbReference type="EMBL" id="AUP79209.1"/>
    </source>
</evidence>
<sequence length="398" mass="47593">MKKNFLILASIVFLFSCDKKEKYQGKWTNSYLKPSYYYNEAKSIVIENDSIKFNYTYFDFWNKYPLKIEKEKFKFNNITISALVEEDTLTLNDSIYLLKNYHDTLYWVKPLLKIDLPKVSELTKTTKKNNDLINYVYYGKRLDNGKPCLQLNDKYAEINELPEFLSYSRGSRREELTPFHSTFLFIDKTIPMKFIEDIFYNLKIVNQLKVCFINNIHLMYNDSIGFYYNYEKLTKKLPPFREDDNYSTNTSTSSYNIPPTLLFYYPFFDDFTPKAKFILLKKDKIYYNNKTINLSDLKPLIKPWVKNNDVIFSLYDLQSTYGSFLEMNAIINSVYNEARKNQALLKFNKKLHQLSREEMTEIKMKIRMYHTWSFSIPHYNTIVENNNSFFGLEVNSIN</sequence>
<dbReference type="EMBL" id="CP025791">
    <property type="protein sequence ID" value="AUP79209.1"/>
    <property type="molecule type" value="Genomic_DNA"/>
</dbReference>
<organism evidence="1 2">
    <name type="scientific">Flavivirga eckloniae</name>
    <dbReference type="NCBI Taxonomy" id="1803846"/>
    <lineage>
        <taxon>Bacteria</taxon>
        <taxon>Pseudomonadati</taxon>
        <taxon>Bacteroidota</taxon>
        <taxon>Flavobacteriia</taxon>
        <taxon>Flavobacteriales</taxon>
        <taxon>Flavobacteriaceae</taxon>
        <taxon>Flavivirga</taxon>
    </lineage>
</organism>
<proteinExistence type="predicted"/>
<dbReference type="KEGG" id="fek:C1H87_11040"/>
<name>A0A2K9PQ90_9FLAO</name>
<evidence type="ECO:0000313" key="2">
    <source>
        <dbReference type="Proteomes" id="UP000235826"/>
    </source>
</evidence>
<dbReference type="Proteomes" id="UP000235826">
    <property type="component" value="Chromosome"/>
</dbReference>
<dbReference type="OrthoDB" id="1421780at2"/>
<evidence type="ECO:0008006" key="3">
    <source>
        <dbReference type="Google" id="ProtNLM"/>
    </source>
</evidence>
<dbReference type="AlphaFoldDB" id="A0A2K9PQ90"/>
<reference evidence="1 2" key="1">
    <citation type="submission" date="2018-01" db="EMBL/GenBank/DDBJ databases">
        <title>Complete genome sequence of Flavivirga eckloniae ECD14 isolated from seaweed Ecklonia cava.</title>
        <authorList>
            <person name="Lee J.H."/>
            <person name="Baik K.S."/>
            <person name="Seong C.N."/>
        </authorList>
    </citation>
    <scope>NUCLEOTIDE SEQUENCE [LARGE SCALE GENOMIC DNA]</scope>
    <source>
        <strain evidence="1 2">ECD14</strain>
    </source>
</reference>
<gene>
    <name evidence="1" type="ORF">C1H87_11040</name>
</gene>
<dbReference type="RefSeq" id="WP_102755864.1">
    <property type="nucleotide sequence ID" value="NZ_CP025791.1"/>
</dbReference>
<accession>A0A2K9PQ90</accession>